<dbReference type="Pfam" id="PF17761">
    <property type="entry name" value="DUF1016_N"/>
    <property type="match status" value="1"/>
</dbReference>
<reference evidence="2 3" key="1">
    <citation type="submission" date="2019-09" db="EMBL/GenBank/DDBJ databases">
        <title>The complete genome of Methanoplanus sp. FWC-SCC4.</title>
        <authorList>
            <person name="Chen S.-C."/>
            <person name="Zhou Y.-Z."/>
            <person name="Lai M.-C."/>
        </authorList>
    </citation>
    <scope>NUCLEOTIDE SEQUENCE [LARGE SCALE GENOMIC DNA]</scope>
    <source>
        <strain evidence="2 3">FWC-SCC4</strain>
    </source>
</reference>
<keyword evidence="3" id="KW-1185">Reference proteome</keyword>
<evidence type="ECO:0000259" key="1">
    <source>
        <dbReference type="Pfam" id="PF17761"/>
    </source>
</evidence>
<evidence type="ECO:0000313" key="2">
    <source>
        <dbReference type="EMBL" id="WOF17281.1"/>
    </source>
</evidence>
<dbReference type="AlphaFoldDB" id="A0AA97I5B7"/>
<sequence>MPDKYIAAAGNTSQESPALIDDLRKIIDEARGRVAVTVNSAMTLLYWQIGRRINEEILKGSRADYGERIVATLSQQLMAEYGRGFSQKSLRHMIRFAEVFPDEKNVSALMRQLSLNLIKIASIL</sequence>
<accession>A0AA97I5B7</accession>
<protein>
    <submittedName>
        <fullName evidence="2">DUF1016 domain-containing protein</fullName>
    </submittedName>
</protein>
<dbReference type="REBASE" id="766913">
    <property type="entry name" value="S1.MspC4ORF1295P"/>
</dbReference>
<dbReference type="EMBL" id="CP043875">
    <property type="protein sequence ID" value="WOF17281.1"/>
    <property type="molecule type" value="Genomic_DNA"/>
</dbReference>
<gene>
    <name evidence="2" type="ORF">F1737_01290</name>
</gene>
<organism evidence="2 3">
    <name type="scientific">Methanochimaera problematica</name>
    <dbReference type="NCBI Taxonomy" id="2609417"/>
    <lineage>
        <taxon>Archaea</taxon>
        <taxon>Methanobacteriati</taxon>
        <taxon>Methanobacteriota</taxon>
        <taxon>Stenosarchaea group</taxon>
        <taxon>Methanomicrobia</taxon>
        <taxon>Methanomicrobiales</taxon>
        <taxon>Methanomicrobiaceae</taxon>
        <taxon>Methanochimaera</taxon>
    </lineage>
</organism>
<dbReference type="InterPro" id="IPR041527">
    <property type="entry name" value="YhcG_N"/>
</dbReference>
<evidence type="ECO:0000313" key="3">
    <source>
        <dbReference type="Proteomes" id="UP001301797"/>
    </source>
</evidence>
<dbReference type="InterPro" id="IPR053148">
    <property type="entry name" value="PD-DEXK-like_domain"/>
</dbReference>
<name>A0AA97I5B7_9EURY</name>
<proteinExistence type="predicted"/>
<dbReference type="PANTHER" id="PTHR30547">
    <property type="entry name" value="UNCHARACTERIZED PROTEIN YHCG-RELATED"/>
    <property type="match status" value="1"/>
</dbReference>
<dbReference type="KEGG" id="mefw:F1737_01290"/>
<dbReference type="Proteomes" id="UP001301797">
    <property type="component" value="Chromosome"/>
</dbReference>
<feature type="domain" description="YhcG N-terminal" evidence="1">
    <location>
        <begin position="23"/>
        <end position="114"/>
    </location>
</feature>
<dbReference type="PANTHER" id="PTHR30547:SF5">
    <property type="entry name" value="NUCLEASE YHCG-RELATED"/>
    <property type="match status" value="1"/>
</dbReference>